<gene>
    <name evidence="2" type="ORF">MSAN_01079400</name>
</gene>
<organism evidence="2 3">
    <name type="scientific">Mycena sanguinolenta</name>
    <dbReference type="NCBI Taxonomy" id="230812"/>
    <lineage>
        <taxon>Eukaryota</taxon>
        <taxon>Fungi</taxon>
        <taxon>Dikarya</taxon>
        <taxon>Basidiomycota</taxon>
        <taxon>Agaricomycotina</taxon>
        <taxon>Agaricomycetes</taxon>
        <taxon>Agaricomycetidae</taxon>
        <taxon>Agaricales</taxon>
        <taxon>Marasmiineae</taxon>
        <taxon>Mycenaceae</taxon>
        <taxon>Mycena</taxon>
    </lineage>
</organism>
<evidence type="ECO:0000313" key="3">
    <source>
        <dbReference type="Proteomes" id="UP000623467"/>
    </source>
</evidence>
<proteinExistence type="predicted"/>
<keyword evidence="1" id="KW-1133">Transmembrane helix</keyword>
<evidence type="ECO:0000313" key="2">
    <source>
        <dbReference type="EMBL" id="KAF7364201.1"/>
    </source>
</evidence>
<sequence>MSSPATFCNVPVSTEFDGCAACSYASLEWVINSGLRTRDSQVSGSLALPCNVGVISMYLNNVPVAASLASDLVLGLDWFDFVRNSVSGDAVVVHLTGGPLQLRQPKIDSGPIPSSSTTASALGTCPAGVRRIHRRGTFFFPLIIVLGWTWCSIYPLIGIPRARY</sequence>
<keyword evidence="1" id="KW-0812">Transmembrane</keyword>
<reference evidence="2" key="1">
    <citation type="submission" date="2020-05" db="EMBL/GenBank/DDBJ databases">
        <title>Mycena genomes resolve the evolution of fungal bioluminescence.</title>
        <authorList>
            <person name="Tsai I.J."/>
        </authorList>
    </citation>
    <scope>NUCLEOTIDE SEQUENCE</scope>
    <source>
        <strain evidence="2">160909Yilan</strain>
    </source>
</reference>
<name>A0A8H6YSU9_9AGAR</name>
<dbReference type="Proteomes" id="UP000623467">
    <property type="component" value="Unassembled WGS sequence"/>
</dbReference>
<evidence type="ECO:0000256" key="1">
    <source>
        <dbReference type="SAM" id="Phobius"/>
    </source>
</evidence>
<dbReference type="EMBL" id="JACAZH010000007">
    <property type="protein sequence ID" value="KAF7364201.1"/>
    <property type="molecule type" value="Genomic_DNA"/>
</dbReference>
<keyword evidence="1" id="KW-0472">Membrane</keyword>
<protein>
    <submittedName>
        <fullName evidence="2">Uncharacterized protein</fullName>
    </submittedName>
</protein>
<accession>A0A8H6YSU9</accession>
<dbReference type="OrthoDB" id="2983170at2759"/>
<keyword evidence="3" id="KW-1185">Reference proteome</keyword>
<comment type="caution">
    <text evidence="2">The sequence shown here is derived from an EMBL/GenBank/DDBJ whole genome shotgun (WGS) entry which is preliminary data.</text>
</comment>
<feature type="transmembrane region" description="Helical" evidence="1">
    <location>
        <begin position="138"/>
        <end position="157"/>
    </location>
</feature>
<dbReference type="AlphaFoldDB" id="A0A8H6YSU9"/>